<feature type="domain" description="Immunity MXAN-0049 protein" evidence="1">
    <location>
        <begin position="48"/>
        <end position="179"/>
    </location>
</feature>
<name>A0A5M9WW88_PAEAM</name>
<proteinExistence type="predicted"/>
<evidence type="ECO:0000259" key="1">
    <source>
        <dbReference type="Pfam" id="PF07791"/>
    </source>
</evidence>
<accession>A0A5M9WW88</accession>
<dbReference type="Pfam" id="PF07791">
    <property type="entry name" value="Imm11"/>
    <property type="match status" value="1"/>
</dbReference>
<evidence type="ECO:0000313" key="2">
    <source>
        <dbReference type="EMBL" id="KAA8785845.1"/>
    </source>
</evidence>
<dbReference type="Proteomes" id="UP000323664">
    <property type="component" value="Unassembled WGS sequence"/>
</dbReference>
<evidence type="ECO:0000313" key="3">
    <source>
        <dbReference type="Proteomes" id="UP000323664"/>
    </source>
</evidence>
<gene>
    <name evidence="2" type="ORF">EC604_18590</name>
</gene>
<protein>
    <recommendedName>
        <fullName evidence="1">Immunity MXAN-0049 protein domain-containing protein</fullName>
    </recommendedName>
</protein>
<dbReference type="EMBL" id="RIAS01000010">
    <property type="protein sequence ID" value="KAA8785845.1"/>
    <property type="molecule type" value="Genomic_DNA"/>
</dbReference>
<dbReference type="InterPro" id="IPR012433">
    <property type="entry name" value="Imm11"/>
</dbReference>
<comment type="caution">
    <text evidence="2">The sequence shown here is derived from an EMBL/GenBank/DDBJ whole genome shotgun (WGS) entry which is preliminary data.</text>
</comment>
<reference evidence="2 3" key="1">
    <citation type="journal article" date="2019" name="J. Ind. Microbiol. Biotechnol.">
        <title>Paenibacillus amylolyticus 27C64 has a diverse set of carbohydrate-active enzymes and complete pectin deconstruction system.</title>
        <authorList>
            <person name="Keggi C."/>
            <person name="Doran-Peterson J."/>
        </authorList>
    </citation>
    <scope>NUCLEOTIDE SEQUENCE [LARGE SCALE GENOMIC DNA]</scope>
    <source>
        <strain evidence="2 3">27C64</strain>
    </source>
</reference>
<dbReference type="OrthoDB" id="2875619at2"/>
<dbReference type="RefSeq" id="WP_123065589.1">
    <property type="nucleotide sequence ID" value="NZ_RIAS01000010.1"/>
</dbReference>
<sequence>MDNIKVYKFTNDQKSKLLAAVDNDDHPINSDFHGESKLTEWTSINLETLYKRTYNDFPDYVIGKPIISKRVKEAMDKDQLLEGEVEFLPLTNDNEELFMLNVVNVLDCVDYNRSEIGRFKDGSWARFNKLVFDPAKIPHGTCMFKIKETPGVQVFVTEKFKQWVEEHKFKGLSFSQVYDADFTEEMEAEQQRIYDAALELIEQNKGKEYAYEDARELVDQGKTMISGRWKMKLDDQGRFWLGELLRDLSYQWIMPMYIPPVLLLESWHEADLLEQ</sequence>
<dbReference type="AlphaFoldDB" id="A0A5M9WW88"/>
<organism evidence="2 3">
    <name type="scientific">Paenibacillus amylolyticus</name>
    <dbReference type="NCBI Taxonomy" id="1451"/>
    <lineage>
        <taxon>Bacteria</taxon>
        <taxon>Bacillati</taxon>
        <taxon>Bacillota</taxon>
        <taxon>Bacilli</taxon>
        <taxon>Bacillales</taxon>
        <taxon>Paenibacillaceae</taxon>
        <taxon>Paenibacillus</taxon>
    </lineage>
</organism>